<dbReference type="SUPFAM" id="SSF48403">
    <property type="entry name" value="Ankyrin repeat"/>
    <property type="match status" value="1"/>
</dbReference>
<dbReference type="PROSITE" id="PS50297">
    <property type="entry name" value="ANK_REP_REGION"/>
    <property type="match status" value="1"/>
</dbReference>
<sequence length="177" mass="18803">MVPTDDAITILPKVNGSSTVRMIEELIASGVDATPANDASRTPLHVLSNIRPDVLDNINLDRPGQTLALNVLLEQLNRASNAAPSRVNAANVDGITPLHLAVATSAYHIRRLLESGADLARPNKEGRTPLHYAVQDADGNVVSMLLQAVEASREKQQVGNSPPGYSAAVTLRAFVNT</sequence>
<dbReference type="Pfam" id="PF12796">
    <property type="entry name" value="Ank_2"/>
    <property type="match status" value="1"/>
</dbReference>
<dbReference type="Proteomes" id="UP000756346">
    <property type="component" value="Unassembled WGS sequence"/>
</dbReference>
<evidence type="ECO:0000256" key="2">
    <source>
        <dbReference type="ARBA" id="ARBA00023043"/>
    </source>
</evidence>
<evidence type="ECO:0000256" key="1">
    <source>
        <dbReference type="ARBA" id="ARBA00022737"/>
    </source>
</evidence>
<gene>
    <name evidence="4" type="ORF">B0I36DRAFT_436538</name>
</gene>
<dbReference type="PANTHER" id="PTHR24189">
    <property type="entry name" value="MYOTROPHIN"/>
    <property type="match status" value="1"/>
</dbReference>
<dbReference type="Gene3D" id="1.25.40.20">
    <property type="entry name" value="Ankyrin repeat-containing domain"/>
    <property type="match status" value="1"/>
</dbReference>
<protein>
    <submittedName>
        <fullName evidence="4">Ankyrin repeat-containing domain protein</fullName>
    </submittedName>
</protein>
<organism evidence="4 5">
    <name type="scientific">Microdochium trichocladiopsis</name>
    <dbReference type="NCBI Taxonomy" id="1682393"/>
    <lineage>
        <taxon>Eukaryota</taxon>
        <taxon>Fungi</taxon>
        <taxon>Dikarya</taxon>
        <taxon>Ascomycota</taxon>
        <taxon>Pezizomycotina</taxon>
        <taxon>Sordariomycetes</taxon>
        <taxon>Xylariomycetidae</taxon>
        <taxon>Xylariales</taxon>
        <taxon>Microdochiaceae</taxon>
        <taxon>Microdochium</taxon>
    </lineage>
</organism>
<dbReference type="EMBL" id="JAGTJQ010000013">
    <property type="protein sequence ID" value="KAH7014630.1"/>
    <property type="molecule type" value="Genomic_DNA"/>
</dbReference>
<dbReference type="RefSeq" id="XP_046005597.1">
    <property type="nucleotide sequence ID" value="XM_046162829.1"/>
</dbReference>
<dbReference type="InterPro" id="IPR050745">
    <property type="entry name" value="Multifunctional_regulatory"/>
</dbReference>
<dbReference type="InterPro" id="IPR002110">
    <property type="entry name" value="Ankyrin_rpt"/>
</dbReference>
<keyword evidence="5" id="KW-1185">Reference proteome</keyword>
<dbReference type="SMART" id="SM00248">
    <property type="entry name" value="ANK"/>
    <property type="match status" value="2"/>
</dbReference>
<accession>A0A9P8XSC9</accession>
<reference evidence="4" key="1">
    <citation type="journal article" date="2021" name="Nat. Commun.">
        <title>Genetic determinants of endophytism in the Arabidopsis root mycobiome.</title>
        <authorList>
            <person name="Mesny F."/>
            <person name="Miyauchi S."/>
            <person name="Thiergart T."/>
            <person name="Pickel B."/>
            <person name="Atanasova L."/>
            <person name="Karlsson M."/>
            <person name="Huettel B."/>
            <person name="Barry K.W."/>
            <person name="Haridas S."/>
            <person name="Chen C."/>
            <person name="Bauer D."/>
            <person name="Andreopoulos W."/>
            <person name="Pangilinan J."/>
            <person name="LaButti K."/>
            <person name="Riley R."/>
            <person name="Lipzen A."/>
            <person name="Clum A."/>
            <person name="Drula E."/>
            <person name="Henrissat B."/>
            <person name="Kohler A."/>
            <person name="Grigoriev I.V."/>
            <person name="Martin F.M."/>
            <person name="Hacquard S."/>
        </authorList>
    </citation>
    <scope>NUCLEOTIDE SEQUENCE</scope>
    <source>
        <strain evidence="4">MPI-CAGE-CH-0230</strain>
    </source>
</reference>
<evidence type="ECO:0000313" key="4">
    <source>
        <dbReference type="EMBL" id="KAH7014630.1"/>
    </source>
</evidence>
<evidence type="ECO:0000256" key="3">
    <source>
        <dbReference type="PROSITE-ProRule" id="PRU00023"/>
    </source>
</evidence>
<dbReference type="GeneID" id="70192375"/>
<keyword evidence="2 3" id="KW-0040">ANK repeat</keyword>
<proteinExistence type="predicted"/>
<dbReference type="AlphaFoldDB" id="A0A9P8XSC9"/>
<name>A0A9P8XSC9_9PEZI</name>
<dbReference type="OrthoDB" id="426293at2759"/>
<dbReference type="PANTHER" id="PTHR24189:SF50">
    <property type="entry name" value="ANKYRIN REPEAT AND SOCS BOX PROTEIN 2"/>
    <property type="match status" value="1"/>
</dbReference>
<comment type="caution">
    <text evidence="4">The sequence shown here is derived from an EMBL/GenBank/DDBJ whole genome shotgun (WGS) entry which is preliminary data.</text>
</comment>
<dbReference type="PROSITE" id="PS50088">
    <property type="entry name" value="ANK_REPEAT"/>
    <property type="match status" value="2"/>
</dbReference>
<feature type="repeat" description="ANK" evidence="3">
    <location>
        <begin position="93"/>
        <end position="124"/>
    </location>
</feature>
<feature type="repeat" description="ANK" evidence="3">
    <location>
        <begin position="125"/>
        <end position="147"/>
    </location>
</feature>
<evidence type="ECO:0000313" key="5">
    <source>
        <dbReference type="Proteomes" id="UP000756346"/>
    </source>
</evidence>
<keyword evidence="1" id="KW-0677">Repeat</keyword>
<dbReference type="InterPro" id="IPR036770">
    <property type="entry name" value="Ankyrin_rpt-contain_sf"/>
</dbReference>